<evidence type="ECO:0000313" key="7">
    <source>
        <dbReference type="EMBL" id="MBM2410921.1"/>
    </source>
</evidence>
<sequence length="421" mass="43299">MGDKAGTHAPPDRQAGFTMVTPENKLRRALNVPLLTLYGLGVTVGAGIYVLVGATAAEAGVFAPVSFVVAAVVVAFTAFSYAELSTRYPVSAGEAAYVEAGFSSASLATVVGLAVVLSGLVSAAAVSLGAASYLHGLTGAPTEGLTVAVVALMAVIALWGITQSVTVAAVITVIEVSGLLMVMLWGFVFSDPSGVTLPEIIPPLTGPHWVGIGTASLLAFFAFVGFEDMANVAEEVKDPLHTMPRAILWTLVLATVLYIGTTTAVLMAVPLETLSASAAPLLLVFADAPAPLQQGFSLVAIVATVNGVLIQMIMASRVLYGLADRGHLPKPLAYVSPKTQTPVVATLVVGLTILLLALTFPIDALAERTSQIVLFVFVLVNLALIRIKLAGAPADQHFRVPMAVPVLGVGTSLLLLATGLL</sequence>
<evidence type="ECO:0000256" key="2">
    <source>
        <dbReference type="ARBA" id="ARBA00022448"/>
    </source>
</evidence>
<gene>
    <name evidence="7" type="ORF">JQX41_01280</name>
    <name evidence="8" type="ORF">JQX48_01280</name>
</gene>
<accession>A0A9Q2RXY1</accession>
<keyword evidence="5 6" id="KW-0472">Membrane</keyword>
<feature type="transmembrane region" description="Helical" evidence="6">
    <location>
        <begin position="402"/>
        <end position="420"/>
    </location>
</feature>
<dbReference type="Proteomes" id="UP000755667">
    <property type="component" value="Unassembled WGS sequence"/>
</dbReference>
<evidence type="ECO:0000313" key="9">
    <source>
        <dbReference type="Proteomes" id="UP000755667"/>
    </source>
</evidence>
<dbReference type="RefSeq" id="WP_203275995.1">
    <property type="nucleotide sequence ID" value="NZ_JAFBWU010000001.1"/>
</dbReference>
<dbReference type="InterPro" id="IPR002293">
    <property type="entry name" value="AA/rel_permease1"/>
</dbReference>
<proteinExistence type="predicted"/>
<dbReference type="Gene3D" id="1.20.1740.10">
    <property type="entry name" value="Amino acid/polyamine transporter I"/>
    <property type="match status" value="1"/>
</dbReference>
<feature type="transmembrane region" description="Helical" evidence="6">
    <location>
        <begin position="246"/>
        <end position="268"/>
    </location>
</feature>
<dbReference type="Pfam" id="PF13520">
    <property type="entry name" value="AA_permease_2"/>
    <property type="match status" value="1"/>
</dbReference>
<feature type="transmembrane region" description="Helical" evidence="6">
    <location>
        <begin position="144"/>
        <end position="161"/>
    </location>
</feature>
<feature type="transmembrane region" description="Helical" evidence="6">
    <location>
        <begin position="35"/>
        <end position="56"/>
    </location>
</feature>
<dbReference type="PANTHER" id="PTHR43243:SF4">
    <property type="entry name" value="CATIONIC AMINO ACID TRANSPORTER 4"/>
    <property type="match status" value="1"/>
</dbReference>
<evidence type="ECO:0000256" key="1">
    <source>
        <dbReference type="ARBA" id="ARBA00004141"/>
    </source>
</evidence>
<dbReference type="EMBL" id="JAFBXE010000001">
    <property type="protein sequence ID" value="MBM2410921.1"/>
    <property type="molecule type" value="Genomic_DNA"/>
</dbReference>
<feature type="transmembrane region" description="Helical" evidence="6">
    <location>
        <begin position="105"/>
        <end position="132"/>
    </location>
</feature>
<reference evidence="7 10" key="1">
    <citation type="submission" date="2021-01" db="EMBL/GenBank/DDBJ databases">
        <title>Diatom-associated Roseobacters Show Island Model of Population Structure.</title>
        <authorList>
            <person name="Qu L."/>
            <person name="Feng X."/>
            <person name="Chen Y."/>
            <person name="Li L."/>
            <person name="Wang X."/>
            <person name="Hu Z."/>
            <person name="Wang H."/>
            <person name="Luo H."/>
        </authorList>
    </citation>
    <scope>NUCLEOTIDE SEQUENCE</scope>
    <source>
        <strain evidence="8 10">CC28-63</strain>
        <strain evidence="7">CC28-69</strain>
    </source>
</reference>
<feature type="transmembrane region" description="Helical" evidence="6">
    <location>
        <begin position="62"/>
        <end position="84"/>
    </location>
</feature>
<evidence type="ECO:0000256" key="4">
    <source>
        <dbReference type="ARBA" id="ARBA00022989"/>
    </source>
</evidence>
<feature type="transmembrane region" description="Helical" evidence="6">
    <location>
        <begin position="208"/>
        <end position="226"/>
    </location>
</feature>
<comment type="subcellular location">
    <subcellularLocation>
        <location evidence="1">Membrane</location>
        <topology evidence="1">Multi-pass membrane protein</topology>
    </subcellularLocation>
</comment>
<dbReference type="PANTHER" id="PTHR43243">
    <property type="entry name" value="INNER MEMBRANE TRANSPORTER YGJI-RELATED"/>
    <property type="match status" value="1"/>
</dbReference>
<evidence type="ECO:0000256" key="5">
    <source>
        <dbReference type="ARBA" id="ARBA00023136"/>
    </source>
</evidence>
<feature type="transmembrane region" description="Helical" evidence="6">
    <location>
        <begin position="299"/>
        <end position="323"/>
    </location>
</feature>
<dbReference type="AlphaFoldDB" id="A0A9Q2RXY1"/>
<dbReference type="Proteomes" id="UP000809440">
    <property type="component" value="Unassembled WGS sequence"/>
</dbReference>
<evidence type="ECO:0000256" key="3">
    <source>
        <dbReference type="ARBA" id="ARBA00022692"/>
    </source>
</evidence>
<dbReference type="EMBL" id="JAFBXF010000001">
    <property type="protein sequence ID" value="MBM2415588.1"/>
    <property type="molecule type" value="Genomic_DNA"/>
</dbReference>
<organism evidence="7 9">
    <name type="scientific">Marivita cryptomonadis</name>
    <dbReference type="NCBI Taxonomy" id="505252"/>
    <lineage>
        <taxon>Bacteria</taxon>
        <taxon>Pseudomonadati</taxon>
        <taxon>Pseudomonadota</taxon>
        <taxon>Alphaproteobacteria</taxon>
        <taxon>Rhodobacterales</taxon>
        <taxon>Roseobacteraceae</taxon>
        <taxon>Marivita</taxon>
    </lineage>
</organism>
<keyword evidence="4 6" id="KW-1133">Transmembrane helix</keyword>
<feature type="transmembrane region" description="Helical" evidence="6">
    <location>
        <begin position="372"/>
        <end position="390"/>
    </location>
</feature>
<keyword evidence="10" id="KW-1185">Reference proteome</keyword>
<keyword evidence="3 6" id="KW-0812">Transmembrane</keyword>
<dbReference type="PIRSF" id="PIRSF006060">
    <property type="entry name" value="AA_transporter"/>
    <property type="match status" value="1"/>
</dbReference>
<feature type="transmembrane region" description="Helical" evidence="6">
    <location>
        <begin position="343"/>
        <end position="360"/>
    </location>
</feature>
<keyword evidence="2" id="KW-0813">Transport</keyword>
<evidence type="ECO:0000313" key="8">
    <source>
        <dbReference type="EMBL" id="MBM2415588.1"/>
    </source>
</evidence>
<evidence type="ECO:0000313" key="10">
    <source>
        <dbReference type="Proteomes" id="UP000809440"/>
    </source>
</evidence>
<evidence type="ECO:0000256" key="6">
    <source>
        <dbReference type="SAM" id="Phobius"/>
    </source>
</evidence>
<comment type="caution">
    <text evidence="7">The sequence shown here is derived from an EMBL/GenBank/DDBJ whole genome shotgun (WGS) entry which is preliminary data.</text>
</comment>
<name>A0A9Q2RXY1_9RHOB</name>
<dbReference type="GO" id="GO:0015171">
    <property type="term" value="F:amino acid transmembrane transporter activity"/>
    <property type="evidence" value="ECO:0007669"/>
    <property type="project" value="TreeGrafter"/>
</dbReference>
<dbReference type="GO" id="GO:0016020">
    <property type="term" value="C:membrane"/>
    <property type="evidence" value="ECO:0007669"/>
    <property type="project" value="UniProtKB-SubCell"/>
</dbReference>
<feature type="transmembrane region" description="Helical" evidence="6">
    <location>
        <begin position="168"/>
        <end position="188"/>
    </location>
</feature>
<protein>
    <submittedName>
        <fullName evidence="7">Amino acid permease</fullName>
    </submittedName>
</protein>